<proteinExistence type="predicted"/>
<dbReference type="AlphaFoldDB" id="X1CFV1"/>
<name>X1CFV1_9ZZZZ</name>
<accession>X1CFV1</accession>
<organism evidence="1">
    <name type="scientific">marine sediment metagenome</name>
    <dbReference type="NCBI Taxonomy" id="412755"/>
    <lineage>
        <taxon>unclassified sequences</taxon>
        <taxon>metagenomes</taxon>
        <taxon>ecological metagenomes</taxon>
    </lineage>
</organism>
<feature type="non-terminal residue" evidence="1">
    <location>
        <position position="31"/>
    </location>
</feature>
<sequence length="31" mass="3420">MVLLVVCDAHADNWEGVDMPTFMDVHNMDGG</sequence>
<dbReference type="EMBL" id="BART01028939">
    <property type="protein sequence ID" value="GAG95148.1"/>
    <property type="molecule type" value="Genomic_DNA"/>
</dbReference>
<comment type="caution">
    <text evidence="1">The sequence shown here is derived from an EMBL/GenBank/DDBJ whole genome shotgun (WGS) entry which is preliminary data.</text>
</comment>
<protein>
    <submittedName>
        <fullName evidence="1">Uncharacterized protein</fullName>
    </submittedName>
</protein>
<reference evidence="1" key="1">
    <citation type="journal article" date="2014" name="Front. Microbiol.">
        <title>High frequency of phylogenetically diverse reductive dehalogenase-homologous genes in deep subseafloor sedimentary metagenomes.</title>
        <authorList>
            <person name="Kawai M."/>
            <person name="Futagami T."/>
            <person name="Toyoda A."/>
            <person name="Takaki Y."/>
            <person name="Nishi S."/>
            <person name="Hori S."/>
            <person name="Arai W."/>
            <person name="Tsubouchi T."/>
            <person name="Morono Y."/>
            <person name="Uchiyama I."/>
            <person name="Ito T."/>
            <person name="Fujiyama A."/>
            <person name="Inagaki F."/>
            <person name="Takami H."/>
        </authorList>
    </citation>
    <scope>NUCLEOTIDE SEQUENCE</scope>
    <source>
        <strain evidence="1">Expedition CK06-06</strain>
    </source>
</reference>
<evidence type="ECO:0000313" key="1">
    <source>
        <dbReference type="EMBL" id="GAG95148.1"/>
    </source>
</evidence>
<gene>
    <name evidence="1" type="ORF">S01H4_50903</name>
</gene>